<reference evidence="3" key="1">
    <citation type="submission" date="2021-04" db="EMBL/GenBank/DDBJ databases">
        <title>The complete genome sequence of Caulobacter sp. S6.</title>
        <authorList>
            <person name="Tang Y."/>
            <person name="Ouyang W."/>
            <person name="Liu Q."/>
            <person name="Huang B."/>
            <person name="Guo Z."/>
            <person name="Lei P."/>
        </authorList>
    </citation>
    <scope>NUCLEOTIDE SEQUENCE</scope>
    <source>
        <strain evidence="3">S6</strain>
    </source>
</reference>
<accession>A0A975ISU9</accession>
<dbReference type="AlphaFoldDB" id="A0A975ISU9"/>
<evidence type="ECO:0000313" key="4">
    <source>
        <dbReference type="Proteomes" id="UP000676409"/>
    </source>
</evidence>
<gene>
    <name evidence="3" type="ORF">KCG34_13895</name>
</gene>
<keyword evidence="1" id="KW-0812">Transmembrane</keyword>
<name>A0A975ISU9_9CAUL</name>
<dbReference type="Proteomes" id="UP000676409">
    <property type="component" value="Chromosome"/>
</dbReference>
<evidence type="ECO:0000256" key="1">
    <source>
        <dbReference type="SAM" id="Phobius"/>
    </source>
</evidence>
<organism evidence="3 4">
    <name type="scientific">Phenylobacterium montanum</name>
    <dbReference type="NCBI Taxonomy" id="2823693"/>
    <lineage>
        <taxon>Bacteria</taxon>
        <taxon>Pseudomonadati</taxon>
        <taxon>Pseudomonadota</taxon>
        <taxon>Alphaproteobacteria</taxon>
        <taxon>Caulobacterales</taxon>
        <taxon>Caulobacteraceae</taxon>
        <taxon>Phenylobacterium</taxon>
    </lineage>
</organism>
<dbReference type="Pfam" id="PF01882">
    <property type="entry name" value="DUF58"/>
    <property type="match status" value="1"/>
</dbReference>
<feature type="domain" description="DUF58" evidence="2">
    <location>
        <begin position="210"/>
        <end position="386"/>
    </location>
</feature>
<dbReference type="PANTHER" id="PTHR33608">
    <property type="entry name" value="BLL2464 PROTEIN"/>
    <property type="match status" value="1"/>
</dbReference>
<dbReference type="InterPro" id="IPR002881">
    <property type="entry name" value="DUF58"/>
</dbReference>
<dbReference type="Gene3D" id="3.40.50.410">
    <property type="entry name" value="von Willebrand factor, type A domain"/>
    <property type="match status" value="1"/>
</dbReference>
<evidence type="ECO:0000313" key="3">
    <source>
        <dbReference type="EMBL" id="QUD86192.1"/>
    </source>
</evidence>
<dbReference type="KEGG" id="caul:KCG34_13895"/>
<dbReference type="InterPro" id="IPR036465">
    <property type="entry name" value="vWFA_dom_sf"/>
</dbReference>
<dbReference type="PANTHER" id="PTHR33608:SF3">
    <property type="entry name" value="SLR2013 PROTEIN"/>
    <property type="match status" value="1"/>
</dbReference>
<sequence length="449" mass="48824">MSETGAPPAAADVAFYPTARAVAAAACGAPVAAAVAAIAPRFWLVGPAWLVLVVALALLDAALAARPRATRLSLTAPDAVPVTVQGRALAQAAFEHRAPTAVEFALEPDPHLVVSPRRRTARTEERTAVAGFDLDPVRRGQARLGRLWARWRGPMGLVWVQRAEDMAHGLAVTLNIQAVKDEAQRLFSREEFTGPREQLDLGVGAEFHALRPFLPGMDRRAIDWKQSARHATLLAKEFRAERNHHVILAIDSGRLMCEPVAGAPRVDHALNAALLLAYVSLKGGDRVGLFGFDARPNVTSGVLSGASAFTHVQHLAAQIDYGDAETNYTLGLTALSARLKRRSLVVVFTDFADSTSAELMLENVGRLLAQHLVLFIVLRDDELESLARRKPETPEDVSRAAVAAALLRERELVSERLRRLGVQIIEARADRIGPALLARYFELKRKDVL</sequence>
<proteinExistence type="predicted"/>
<feature type="transmembrane region" description="Helical" evidence="1">
    <location>
        <begin position="21"/>
        <end position="42"/>
    </location>
</feature>
<evidence type="ECO:0000259" key="2">
    <source>
        <dbReference type="Pfam" id="PF01882"/>
    </source>
</evidence>
<keyword evidence="1" id="KW-1133">Transmembrane helix</keyword>
<dbReference type="RefSeq" id="WP_211936244.1">
    <property type="nucleotide sequence ID" value="NZ_CP073078.1"/>
</dbReference>
<feature type="transmembrane region" description="Helical" evidence="1">
    <location>
        <begin position="48"/>
        <end position="65"/>
    </location>
</feature>
<keyword evidence="4" id="KW-1185">Reference proteome</keyword>
<dbReference type="EMBL" id="CP073078">
    <property type="protein sequence ID" value="QUD86192.1"/>
    <property type="molecule type" value="Genomic_DNA"/>
</dbReference>
<dbReference type="SUPFAM" id="SSF53300">
    <property type="entry name" value="vWA-like"/>
    <property type="match status" value="1"/>
</dbReference>
<protein>
    <submittedName>
        <fullName evidence="3">DUF58 domain-containing protein</fullName>
    </submittedName>
</protein>
<keyword evidence="1" id="KW-0472">Membrane</keyword>